<evidence type="ECO:0000313" key="2">
    <source>
        <dbReference type="EMBL" id="MCF1348941.1"/>
    </source>
</evidence>
<dbReference type="Proteomes" id="UP001201240">
    <property type="component" value="Unassembled WGS sequence"/>
</dbReference>
<gene>
    <name evidence="4" type="ORF">DSQ42_01325</name>
    <name evidence="3" type="ORF">FJM05_01325</name>
    <name evidence="2" type="ORF">LH652_01340</name>
</gene>
<protein>
    <submittedName>
        <fullName evidence="3">Uncharacterized protein</fullName>
    </submittedName>
</protein>
<reference evidence="4 5" key="1">
    <citation type="submission" date="2018-07" db="EMBL/GenBank/DDBJ databases">
        <title>Ureaplasma urealyticum 1000 the multidrug-resistant clinical isolate obtained from scrapings of the urogenital tract of a woman with inflammatory diseases of the reproductive organs.</title>
        <authorList>
            <person name="Kolesnikova E.A."/>
            <person name="Alekseeva A.E."/>
            <person name="Brusnigina N.F."/>
            <person name="Makhova M.A."/>
        </authorList>
    </citation>
    <scope>NUCLEOTIDE SEQUENCE [LARGE SCALE GENOMIC DNA]</scope>
    <source>
        <strain evidence="4 5">1000</strain>
    </source>
</reference>
<keyword evidence="1" id="KW-0472">Membrane</keyword>
<evidence type="ECO:0000256" key="1">
    <source>
        <dbReference type="SAM" id="Phobius"/>
    </source>
</evidence>
<dbReference type="Proteomes" id="UP000318231">
    <property type="component" value="Chromosome"/>
</dbReference>
<dbReference type="EMBL" id="JAJBIS010000001">
    <property type="protein sequence ID" value="MCF1348941.1"/>
    <property type="molecule type" value="Genomic_DNA"/>
</dbReference>
<reference evidence="3 6" key="2">
    <citation type="submission" date="2019-07" db="EMBL/GenBank/DDBJ databases">
        <title>Comparative genomics of three clinical Ureaplasma species: analysis of their core genomes and virulence factors.</title>
        <authorList>
            <person name="Yang T."/>
            <person name="Zhang Y."/>
            <person name="Li X."/>
            <person name="Kong Y."/>
            <person name="Yu H."/>
            <person name="Ruan Z."/>
            <person name="Xie X."/>
            <person name="Zhang J."/>
        </authorList>
    </citation>
    <scope>NUCLEOTIDE SEQUENCE [LARGE SCALE GENOMIC DNA]</scope>
    <source>
        <strain evidence="3 6">132</strain>
    </source>
</reference>
<reference evidence="2 7" key="3">
    <citation type="submission" date="2021-10" db="EMBL/GenBank/DDBJ databases">
        <title>Sequencing the mobilome of antimicrobial resistant bacterial isolates spanning a range of GC content: The potential of a sustainable low cost, low infrastructure approach for surveillance with Oxford Nanopore sequencing.</title>
        <authorList>
            <person name="Sands K."/>
        </authorList>
    </citation>
    <scope>NUCLEOTIDE SEQUENCE [LARGE SCALE GENOMIC DNA]</scope>
    <source>
        <strain evidence="2 7">MIN-202</strain>
    </source>
</reference>
<evidence type="ECO:0000313" key="4">
    <source>
        <dbReference type="EMBL" id="RCJ01438.1"/>
    </source>
</evidence>
<evidence type="ECO:0000313" key="6">
    <source>
        <dbReference type="Proteomes" id="UP000318231"/>
    </source>
</evidence>
<accession>A0AAP9D7K4</accession>
<evidence type="ECO:0000313" key="7">
    <source>
        <dbReference type="Proteomes" id="UP001201240"/>
    </source>
</evidence>
<proteinExistence type="predicted"/>
<dbReference type="EMBL" id="QOKT01000006">
    <property type="protein sequence ID" value="RCJ01438.1"/>
    <property type="molecule type" value="Genomic_DNA"/>
</dbReference>
<dbReference type="AlphaFoldDB" id="A0AAP9D7K4"/>
<keyword evidence="1" id="KW-0812">Transmembrane</keyword>
<dbReference type="RefSeq" id="WP_004025672.1">
    <property type="nucleotide sequence ID" value="NZ_CAMXZD010000001.1"/>
</dbReference>
<evidence type="ECO:0000313" key="3">
    <source>
        <dbReference type="EMBL" id="QDI64842.1"/>
    </source>
</evidence>
<dbReference type="Proteomes" id="UP000253077">
    <property type="component" value="Unassembled WGS sequence"/>
</dbReference>
<name>A0AAP9D7K4_UREUR</name>
<feature type="transmembrane region" description="Helical" evidence="1">
    <location>
        <begin position="206"/>
        <end position="229"/>
    </location>
</feature>
<evidence type="ECO:0000313" key="5">
    <source>
        <dbReference type="Proteomes" id="UP000253077"/>
    </source>
</evidence>
<sequence length="250" mass="29755">MEQIKNLINLQIKLKPIQKTFYDIWSKTFINGIDNNGEIHQQNKQIILEIYTTLKTFLNQNQNVISKLPLNEVKKIANDILKKEINLEQPLVDYYYQSSSYFILIPYLIQILYQSYDANKPAYKAMAKFIIKNNLGLFKEWDLIERQTLEIVKLKTNLIEDQKKVINLFSCEQREAQHNRFVKLFNNFILVYWTKEEVKYIEMIRFLMYFAWIPIIFIILLVLILGLYFGLTNSSSSSTTQLLLNLINLY</sequence>
<dbReference type="GeneID" id="93848749"/>
<keyword evidence="1" id="KW-1133">Transmembrane helix</keyword>
<organism evidence="3 6">
    <name type="scientific">Ureaplasma urealyticum</name>
    <name type="common">Ureaplasma urealyticum biotype 2</name>
    <dbReference type="NCBI Taxonomy" id="2130"/>
    <lineage>
        <taxon>Bacteria</taxon>
        <taxon>Bacillati</taxon>
        <taxon>Mycoplasmatota</taxon>
        <taxon>Mycoplasmoidales</taxon>
        <taxon>Mycoplasmoidaceae</taxon>
        <taxon>Ureaplasma</taxon>
    </lineage>
</organism>
<dbReference type="EMBL" id="CP041200">
    <property type="protein sequence ID" value="QDI64842.1"/>
    <property type="molecule type" value="Genomic_DNA"/>
</dbReference>